<protein>
    <submittedName>
        <fullName evidence="1">Uncharacterized protein</fullName>
    </submittedName>
</protein>
<keyword evidence="2" id="KW-1185">Reference proteome</keyword>
<dbReference type="Proteomes" id="UP000186817">
    <property type="component" value="Unassembled WGS sequence"/>
</dbReference>
<sequence length="94" mass="10841">MIDLGSNITDRRVLYVAAMGGCTSFAQKMLRRVRQLLRRLWAKISQVLSQLAWMQLMSDGEAPCLRSDKIQTLILENYILEPEYLSPEKVNLLK</sequence>
<evidence type="ECO:0000313" key="2">
    <source>
        <dbReference type="Proteomes" id="UP000186817"/>
    </source>
</evidence>
<accession>A0A1Q9CVM9</accession>
<proteinExistence type="predicted"/>
<comment type="caution">
    <text evidence="1">The sequence shown here is derived from an EMBL/GenBank/DDBJ whole genome shotgun (WGS) entry which is preliminary data.</text>
</comment>
<organism evidence="1 2">
    <name type="scientific">Symbiodinium microadriaticum</name>
    <name type="common">Dinoflagellate</name>
    <name type="synonym">Zooxanthella microadriatica</name>
    <dbReference type="NCBI Taxonomy" id="2951"/>
    <lineage>
        <taxon>Eukaryota</taxon>
        <taxon>Sar</taxon>
        <taxon>Alveolata</taxon>
        <taxon>Dinophyceae</taxon>
        <taxon>Suessiales</taxon>
        <taxon>Symbiodiniaceae</taxon>
        <taxon>Symbiodinium</taxon>
    </lineage>
</organism>
<reference evidence="1 2" key="1">
    <citation type="submission" date="2016-02" db="EMBL/GenBank/DDBJ databases">
        <title>Genome analysis of coral dinoflagellate symbionts highlights evolutionary adaptations to a symbiotic lifestyle.</title>
        <authorList>
            <person name="Aranda M."/>
            <person name="Li Y."/>
            <person name="Liew Y.J."/>
            <person name="Baumgarten S."/>
            <person name="Simakov O."/>
            <person name="Wilson M."/>
            <person name="Piel J."/>
            <person name="Ashoor H."/>
            <person name="Bougouffa S."/>
            <person name="Bajic V.B."/>
            <person name="Ryu T."/>
            <person name="Ravasi T."/>
            <person name="Bayer T."/>
            <person name="Micklem G."/>
            <person name="Kim H."/>
            <person name="Bhak J."/>
            <person name="Lajeunesse T.C."/>
            <person name="Voolstra C.R."/>
        </authorList>
    </citation>
    <scope>NUCLEOTIDE SEQUENCE [LARGE SCALE GENOMIC DNA]</scope>
    <source>
        <strain evidence="1 2">CCMP2467</strain>
    </source>
</reference>
<evidence type="ECO:0000313" key="1">
    <source>
        <dbReference type="EMBL" id="OLP86970.1"/>
    </source>
</evidence>
<gene>
    <name evidence="1" type="ORF">AK812_SmicGene31871</name>
</gene>
<name>A0A1Q9CVM9_SYMMI</name>
<dbReference type="EMBL" id="LSRX01000889">
    <property type="protein sequence ID" value="OLP86970.1"/>
    <property type="molecule type" value="Genomic_DNA"/>
</dbReference>
<dbReference type="AlphaFoldDB" id="A0A1Q9CVM9"/>